<evidence type="ECO:0000313" key="3">
    <source>
        <dbReference type="Proteomes" id="UP000799439"/>
    </source>
</evidence>
<evidence type="ECO:0000313" key="2">
    <source>
        <dbReference type="EMBL" id="KAF2151766.1"/>
    </source>
</evidence>
<keyword evidence="1" id="KW-0812">Transmembrane</keyword>
<evidence type="ECO:0000256" key="1">
    <source>
        <dbReference type="SAM" id="Phobius"/>
    </source>
</evidence>
<keyword evidence="3" id="KW-1185">Reference proteome</keyword>
<protein>
    <submittedName>
        <fullName evidence="2">Uncharacterized protein</fullName>
    </submittedName>
</protein>
<sequence>MLAPQRVIVLACEWLQNVVVVHLQLSAPGGARVIFVAFSLLLVYCLRLVLCPIAPPESIVMFAQTLRVQCCTVVMYT</sequence>
<gene>
    <name evidence="2" type="ORF">K461DRAFT_279269</name>
</gene>
<comment type="caution">
    <text evidence="2">The sequence shown here is derived from an EMBL/GenBank/DDBJ whole genome shotgun (WGS) entry which is preliminary data.</text>
</comment>
<accession>A0A9P4MLI2</accession>
<name>A0A9P4MLI2_9PEZI</name>
<dbReference type="EMBL" id="ML996087">
    <property type="protein sequence ID" value="KAF2151766.1"/>
    <property type="molecule type" value="Genomic_DNA"/>
</dbReference>
<proteinExistence type="predicted"/>
<dbReference type="Proteomes" id="UP000799439">
    <property type="component" value="Unassembled WGS sequence"/>
</dbReference>
<keyword evidence="1" id="KW-0472">Membrane</keyword>
<reference evidence="2" key="1">
    <citation type="journal article" date="2020" name="Stud. Mycol.">
        <title>101 Dothideomycetes genomes: a test case for predicting lifestyles and emergence of pathogens.</title>
        <authorList>
            <person name="Haridas S."/>
            <person name="Albert R."/>
            <person name="Binder M."/>
            <person name="Bloem J."/>
            <person name="Labutti K."/>
            <person name="Salamov A."/>
            <person name="Andreopoulos B."/>
            <person name="Baker S."/>
            <person name="Barry K."/>
            <person name="Bills G."/>
            <person name="Bluhm B."/>
            <person name="Cannon C."/>
            <person name="Castanera R."/>
            <person name="Culley D."/>
            <person name="Daum C."/>
            <person name="Ezra D."/>
            <person name="Gonzalez J."/>
            <person name="Henrissat B."/>
            <person name="Kuo A."/>
            <person name="Liang C."/>
            <person name="Lipzen A."/>
            <person name="Lutzoni F."/>
            <person name="Magnuson J."/>
            <person name="Mondo S."/>
            <person name="Nolan M."/>
            <person name="Ohm R."/>
            <person name="Pangilinan J."/>
            <person name="Park H.-J."/>
            <person name="Ramirez L."/>
            <person name="Alfaro M."/>
            <person name="Sun H."/>
            <person name="Tritt A."/>
            <person name="Yoshinaga Y."/>
            <person name="Zwiers L.-H."/>
            <person name="Turgeon B."/>
            <person name="Goodwin S."/>
            <person name="Spatafora J."/>
            <person name="Crous P."/>
            <person name="Grigoriev I."/>
        </authorList>
    </citation>
    <scope>NUCLEOTIDE SEQUENCE</scope>
    <source>
        <strain evidence="2">CBS 260.36</strain>
    </source>
</reference>
<feature type="transmembrane region" description="Helical" evidence="1">
    <location>
        <begin position="31"/>
        <end position="50"/>
    </location>
</feature>
<organism evidence="2 3">
    <name type="scientific">Myriangium duriaei CBS 260.36</name>
    <dbReference type="NCBI Taxonomy" id="1168546"/>
    <lineage>
        <taxon>Eukaryota</taxon>
        <taxon>Fungi</taxon>
        <taxon>Dikarya</taxon>
        <taxon>Ascomycota</taxon>
        <taxon>Pezizomycotina</taxon>
        <taxon>Dothideomycetes</taxon>
        <taxon>Dothideomycetidae</taxon>
        <taxon>Myriangiales</taxon>
        <taxon>Myriangiaceae</taxon>
        <taxon>Myriangium</taxon>
    </lineage>
</organism>
<dbReference type="AlphaFoldDB" id="A0A9P4MLI2"/>
<keyword evidence="1" id="KW-1133">Transmembrane helix</keyword>